<dbReference type="InterPro" id="IPR001680">
    <property type="entry name" value="WD40_rpt"/>
</dbReference>
<dbReference type="AlphaFoldDB" id="A0A0L0RZP0"/>
<gene>
    <name evidence="5" type="ORF">AMAG_01402</name>
</gene>
<evidence type="ECO:0008006" key="7">
    <source>
        <dbReference type="Google" id="ProtNLM"/>
    </source>
</evidence>
<evidence type="ECO:0000256" key="3">
    <source>
        <dbReference type="PROSITE-ProRule" id="PRU00221"/>
    </source>
</evidence>
<dbReference type="OrthoDB" id="2414538at2759"/>
<feature type="compositionally biased region" description="Acidic residues" evidence="4">
    <location>
        <begin position="722"/>
        <end position="734"/>
    </location>
</feature>
<feature type="region of interest" description="Disordered" evidence="4">
    <location>
        <begin position="118"/>
        <end position="147"/>
    </location>
</feature>
<dbReference type="InterPro" id="IPR036322">
    <property type="entry name" value="WD40_repeat_dom_sf"/>
</dbReference>
<dbReference type="SMART" id="SM00320">
    <property type="entry name" value="WD40"/>
    <property type="match status" value="6"/>
</dbReference>
<evidence type="ECO:0000313" key="5">
    <source>
        <dbReference type="EMBL" id="KNE55514.1"/>
    </source>
</evidence>
<dbReference type="VEuPathDB" id="FungiDB:AMAG_01402"/>
<keyword evidence="1 3" id="KW-0853">WD repeat</keyword>
<evidence type="ECO:0000313" key="6">
    <source>
        <dbReference type="Proteomes" id="UP000054350"/>
    </source>
</evidence>
<dbReference type="PROSITE" id="PS50082">
    <property type="entry name" value="WD_REPEATS_2"/>
    <property type="match status" value="1"/>
</dbReference>
<feature type="region of interest" description="Disordered" evidence="4">
    <location>
        <begin position="623"/>
        <end position="682"/>
    </location>
</feature>
<organism evidence="5 6">
    <name type="scientific">Allomyces macrogynus (strain ATCC 38327)</name>
    <name type="common">Allomyces javanicus var. macrogynus</name>
    <dbReference type="NCBI Taxonomy" id="578462"/>
    <lineage>
        <taxon>Eukaryota</taxon>
        <taxon>Fungi</taxon>
        <taxon>Fungi incertae sedis</taxon>
        <taxon>Blastocladiomycota</taxon>
        <taxon>Blastocladiomycetes</taxon>
        <taxon>Blastocladiales</taxon>
        <taxon>Blastocladiaceae</taxon>
        <taxon>Allomyces</taxon>
    </lineage>
</organism>
<protein>
    <recommendedName>
        <fullName evidence="7">Anaphase-promoting complex subunit 4 WD40 domain-containing protein</fullName>
    </recommendedName>
</protein>
<dbReference type="Pfam" id="PF00400">
    <property type="entry name" value="WD40"/>
    <property type="match status" value="3"/>
</dbReference>
<feature type="region of interest" description="Disordered" evidence="4">
    <location>
        <begin position="1"/>
        <end position="106"/>
    </location>
</feature>
<feature type="compositionally biased region" description="Acidic residues" evidence="4">
    <location>
        <begin position="659"/>
        <end position="671"/>
    </location>
</feature>
<dbReference type="InterPro" id="IPR015943">
    <property type="entry name" value="WD40/YVTN_repeat-like_dom_sf"/>
</dbReference>
<dbReference type="Proteomes" id="UP000054350">
    <property type="component" value="Unassembled WGS sequence"/>
</dbReference>
<reference evidence="6" key="2">
    <citation type="submission" date="2009-11" db="EMBL/GenBank/DDBJ databases">
        <title>The Genome Sequence of Allomyces macrogynus strain ATCC 38327.</title>
        <authorList>
            <consortium name="The Broad Institute Genome Sequencing Platform"/>
            <person name="Russ C."/>
            <person name="Cuomo C."/>
            <person name="Shea T."/>
            <person name="Young S.K."/>
            <person name="Zeng Q."/>
            <person name="Koehrsen M."/>
            <person name="Haas B."/>
            <person name="Borodovsky M."/>
            <person name="Guigo R."/>
            <person name="Alvarado L."/>
            <person name="Berlin A."/>
            <person name="Borenstein D."/>
            <person name="Chen Z."/>
            <person name="Engels R."/>
            <person name="Freedman E."/>
            <person name="Gellesch M."/>
            <person name="Goldberg J."/>
            <person name="Griggs A."/>
            <person name="Gujja S."/>
            <person name="Heiman D."/>
            <person name="Hepburn T."/>
            <person name="Howarth C."/>
            <person name="Jen D."/>
            <person name="Larson L."/>
            <person name="Lewis B."/>
            <person name="Mehta T."/>
            <person name="Park D."/>
            <person name="Pearson M."/>
            <person name="Roberts A."/>
            <person name="Saif S."/>
            <person name="Shenoy N."/>
            <person name="Sisk P."/>
            <person name="Stolte C."/>
            <person name="Sykes S."/>
            <person name="Walk T."/>
            <person name="White J."/>
            <person name="Yandava C."/>
            <person name="Burger G."/>
            <person name="Gray M.W."/>
            <person name="Holland P.W.H."/>
            <person name="King N."/>
            <person name="Lang F.B.F."/>
            <person name="Roger A.J."/>
            <person name="Ruiz-Trillo I."/>
            <person name="Lander E."/>
            <person name="Nusbaum C."/>
        </authorList>
    </citation>
    <scope>NUCLEOTIDE SEQUENCE [LARGE SCALE GENOMIC DNA]</scope>
    <source>
        <strain evidence="6">ATCC 38327</strain>
    </source>
</reference>
<dbReference type="Gene3D" id="2.130.10.10">
    <property type="entry name" value="YVTN repeat-like/Quinoprotein amine dehydrogenase"/>
    <property type="match status" value="1"/>
</dbReference>
<dbReference type="GO" id="GO:0080008">
    <property type="term" value="C:Cul4-RING E3 ubiquitin ligase complex"/>
    <property type="evidence" value="ECO:0007669"/>
    <property type="project" value="TreeGrafter"/>
</dbReference>
<feature type="compositionally biased region" description="Low complexity" evidence="4">
    <location>
        <begin position="125"/>
        <end position="143"/>
    </location>
</feature>
<feature type="compositionally biased region" description="Low complexity" evidence="4">
    <location>
        <begin position="15"/>
        <end position="38"/>
    </location>
</feature>
<accession>A0A0L0RZP0</accession>
<evidence type="ECO:0000256" key="1">
    <source>
        <dbReference type="ARBA" id="ARBA00022574"/>
    </source>
</evidence>
<dbReference type="GO" id="GO:0005737">
    <property type="term" value="C:cytoplasm"/>
    <property type="evidence" value="ECO:0007669"/>
    <property type="project" value="TreeGrafter"/>
</dbReference>
<feature type="region of interest" description="Disordered" evidence="4">
    <location>
        <begin position="702"/>
        <end position="773"/>
    </location>
</feature>
<dbReference type="InterPro" id="IPR045151">
    <property type="entry name" value="DCAF8"/>
</dbReference>
<dbReference type="STRING" id="578462.A0A0L0RZP0"/>
<dbReference type="EMBL" id="GG745329">
    <property type="protein sequence ID" value="KNE55514.1"/>
    <property type="molecule type" value="Genomic_DNA"/>
</dbReference>
<proteinExistence type="predicted"/>
<sequence length="773" mass="84253">MSSPHRPLHCWHYGTDTSSSPTARRAADPATSAAASSPSRKRARSRSSDPPHDPYPAMLGSSNPPASGDSATRPLHSRDDPMRAFGSANDNIDDDDQLADDPPPSFFKKLHARELSVGTHDASWRRPPSSAGSASVPSSPVVAARKRTRTRTFSYRGGGLHALGTPAAAVAPDPVVGRVYRPFAQRMQIVNTLEGHDGCVNTVTWSPHGEFIASGSDDQIINIWAGDTGERVHRVVSGHTANIFSVKWMPNDPSLTKLISCAADGNIRYTELSRAPTLSLAATGGTEIPTTQPGSQFRCHQDMTYMVLPDPDSDSVFYSCSDDGHINRYDLREHSSCNCHGQCTRHSFINYQQVRLNVQHRAAGGTGTAPAAPEQTPASTSRSRLFERLLGLSPPSGVTCLDFRPDFPAYLAASSNDDRVSVFDKRQPTRPVYQFVPPFANSRARARVPHKITDCRFDPLSVDGELLVSYSDQDTYLVRPTWANETGGEADIVQRYTGHCNEKTMIKESNFFGSDLILGGSDDGNLFIWDRATGHVLDVLEGDGRIVNCVQPHPDLPYLLTAGIDDSIKVMQPSNDPPGDVPEDLPEGLDPLAMTDRPALYEQSRRAKVFAAVRENLRMRSRHPLSSDYVPSRTVDDDAPGERGEGGARGIQVTMGVSGDEDEEEDGGDESDHDHHHRVTHVFPPEDLPLFLIRLLGMMESAEGTPGEGAAGDGDEEHGHDADDEDEEEEEADVEQERARRRSRWLRTGASAMSDTSSDTSSSDEGEAPQSFD</sequence>
<dbReference type="SUPFAM" id="SSF50978">
    <property type="entry name" value="WD40 repeat-like"/>
    <property type="match status" value="1"/>
</dbReference>
<dbReference type="PROSITE" id="PS50294">
    <property type="entry name" value="WD_REPEATS_REGION"/>
    <property type="match status" value="1"/>
</dbReference>
<name>A0A0L0RZP0_ALLM3</name>
<feature type="compositionally biased region" description="Basic and acidic residues" evidence="4">
    <location>
        <begin position="634"/>
        <end position="646"/>
    </location>
</feature>
<keyword evidence="6" id="KW-1185">Reference proteome</keyword>
<feature type="repeat" description="WD" evidence="3">
    <location>
        <begin position="193"/>
        <end position="234"/>
    </location>
</feature>
<reference evidence="5 6" key="1">
    <citation type="submission" date="2009-11" db="EMBL/GenBank/DDBJ databases">
        <title>Annotation of Allomyces macrogynus ATCC 38327.</title>
        <authorList>
            <consortium name="The Broad Institute Genome Sequencing Platform"/>
            <person name="Russ C."/>
            <person name="Cuomo C."/>
            <person name="Burger G."/>
            <person name="Gray M.W."/>
            <person name="Holland P.W.H."/>
            <person name="King N."/>
            <person name="Lang F.B.F."/>
            <person name="Roger A.J."/>
            <person name="Ruiz-Trillo I."/>
            <person name="Young S.K."/>
            <person name="Zeng Q."/>
            <person name="Gargeya S."/>
            <person name="Fitzgerald M."/>
            <person name="Haas B."/>
            <person name="Abouelleil A."/>
            <person name="Alvarado L."/>
            <person name="Arachchi H.M."/>
            <person name="Berlin A."/>
            <person name="Chapman S.B."/>
            <person name="Gearin G."/>
            <person name="Goldberg J."/>
            <person name="Griggs A."/>
            <person name="Gujja S."/>
            <person name="Hansen M."/>
            <person name="Heiman D."/>
            <person name="Howarth C."/>
            <person name="Larimer J."/>
            <person name="Lui A."/>
            <person name="MacDonald P.J.P."/>
            <person name="McCowen C."/>
            <person name="Montmayeur A."/>
            <person name="Murphy C."/>
            <person name="Neiman D."/>
            <person name="Pearson M."/>
            <person name="Priest M."/>
            <person name="Roberts A."/>
            <person name="Saif S."/>
            <person name="Shea T."/>
            <person name="Sisk P."/>
            <person name="Stolte C."/>
            <person name="Sykes S."/>
            <person name="Wortman J."/>
            <person name="Nusbaum C."/>
            <person name="Birren B."/>
        </authorList>
    </citation>
    <scope>NUCLEOTIDE SEQUENCE [LARGE SCALE GENOMIC DNA]</scope>
    <source>
        <strain evidence="5 6">ATCC 38327</strain>
    </source>
</reference>
<dbReference type="PANTHER" id="PTHR15574">
    <property type="entry name" value="WD REPEAT DOMAIN-CONTAINING FAMILY"/>
    <property type="match status" value="1"/>
</dbReference>
<dbReference type="eggNOG" id="KOG1334">
    <property type="taxonomic scope" value="Eukaryota"/>
</dbReference>
<keyword evidence="2" id="KW-0677">Repeat</keyword>
<evidence type="ECO:0000256" key="4">
    <source>
        <dbReference type="SAM" id="MobiDB-lite"/>
    </source>
</evidence>
<evidence type="ECO:0000256" key="2">
    <source>
        <dbReference type="ARBA" id="ARBA00022737"/>
    </source>
</evidence>